<protein>
    <recommendedName>
        <fullName evidence="3">SCP domain-containing protein</fullName>
    </recommendedName>
</protein>
<feature type="domain" description="SCP" evidence="3">
    <location>
        <begin position="248"/>
        <end position="405"/>
    </location>
</feature>
<dbReference type="InterPro" id="IPR035940">
    <property type="entry name" value="CAP_sf"/>
</dbReference>
<sequence length="435" mass="46804">MTVKAAIVFAVALIPSIAPAFCPDGKLEESDIEAALAKINEKRSIVVKGNADPLPAGKNMNKIDWSCTLEEEASAFLSNCNGFPADKAYMYWAEDDNTVDEVIDQWYKQGLAADNLESLIDSEKSKVAYNSDSYSATEFANLIRASTTEIGCARASGGDCEDIYVLCFTNQPQLENGDTIYEVGDGACSDGSCDSGSCNTGTGLCEIAAETTTTAAKETATTKPASYPGELPSGTNTQCSSNVGMTDELRMQFLDTQNYRRSILAKGQVPRPSGNYLPTGANIIKLNFSCALEKEAIQEVRQCPTSKTTNGTYGKNFDTFASTTLTSTYRDAVKKAVTNWWKVVRKESNGPGMQVTFRSNHVNQPVETYTQIAWANTKYIGCAIAKCSSSYTVICLYDPKGNIVDQVLYMKGSPCAACPTGTTCDSAIGLCVPRS</sequence>
<evidence type="ECO:0000256" key="2">
    <source>
        <dbReference type="SAM" id="SignalP"/>
    </source>
</evidence>
<dbReference type="SUPFAM" id="SSF55797">
    <property type="entry name" value="PR-1-like"/>
    <property type="match status" value="2"/>
</dbReference>
<feature type="signal peptide" evidence="2">
    <location>
        <begin position="1"/>
        <end position="20"/>
    </location>
</feature>
<proteinExistence type="predicted"/>
<dbReference type="Gene3D" id="3.40.33.10">
    <property type="entry name" value="CAP"/>
    <property type="match status" value="2"/>
</dbReference>
<dbReference type="EMBL" id="CATQJL010000305">
    <property type="protein sequence ID" value="CAJ0602189.1"/>
    <property type="molecule type" value="Genomic_DNA"/>
</dbReference>
<dbReference type="InterPro" id="IPR014044">
    <property type="entry name" value="CAP_dom"/>
</dbReference>
<dbReference type="Pfam" id="PF00188">
    <property type="entry name" value="CAP"/>
    <property type="match status" value="2"/>
</dbReference>
<dbReference type="PANTHER" id="PTHR10334">
    <property type="entry name" value="CYSTEINE-RICH SECRETORY PROTEIN-RELATED"/>
    <property type="match status" value="1"/>
</dbReference>
<feature type="chain" id="PRO_5041306122" description="SCP domain-containing protein" evidence="2">
    <location>
        <begin position="21"/>
        <end position="435"/>
    </location>
</feature>
<evidence type="ECO:0000313" key="5">
    <source>
        <dbReference type="Proteomes" id="UP001176961"/>
    </source>
</evidence>
<evidence type="ECO:0000259" key="3">
    <source>
        <dbReference type="SMART" id="SM00198"/>
    </source>
</evidence>
<dbReference type="PRINTS" id="PR00837">
    <property type="entry name" value="V5TPXLIKE"/>
</dbReference>
<dbReference type="AlphaFoldDB" id="A0AA36H1W3"/>
<keyword evidence="2" id="KW-0732">Signal</keyword>
<keyword evidence="5" id="KW-1185">Reference proteome</keyword>
<evidence type="ECO:0000313" key="4">
    <source>
        <dbReference type="EMBL" id="CAJ0602189.1"/>
    </source>
</evidence>
<reference evidence="4" key="1">
    <citation type="submission" date="2023-07" db="EMBL/GenBank/DDBJ databases">
        <authorList>
            <consortium name="CYATHOMIX"/>
        </authorList>
    </citation>
    <scope>NUCLEOTIDE SEQUENCE</scope>
    <source>
        <strain evidence="4">N/A</strain>
    </source>
</reference>
<evidence type="ECO:0000256" key="1">
    <source>
        <dbReference type="SAM" id="MobiDB-lite"/>
    </source>
</evidence>
<feature type="domain" description="SCP" evidence="3">
    <location>
        <begin position="30"/>
        <end position="177"/>
    </location>
</feature>
<dbReference type="CDD" id="cd05380">
    <property type="entry name" value="CAP_euk"/>
    <property type="match status" value="2"/>
</dbReference>
<comment type="caution">
    <text evidence="4">The sequence shown here is derived from an EMBL/GenBank/DDBJ whole genome shotgun (WGS) entry which is preliminary data.</text>
</comment>
<gene>
    <name evidence="4" type="ORF">CYNAS_LOCUS14172</name>
</gene>
<dbReference type="Proteomes" id="UP001176961">
    <property type="component" value="Unassembled WGS sequence"/>
</dbReference>
<dbReference type="InterPro" id="IPR001283">
    <property type="entry name" value="CRISP-related"/>
</dbReference>
<name>A0AA36H1W3_CYLNA</name>
<dbReference type="SMART" id="SM00198">
    <property type="entry name" value="SCP"/>
    <property type="match status" value="2"/>
</dbReference>
<feature type="region of interest" description="Disordered" evidence="1">
    <location>
        <begin position="216"/>
        <end position="238"/>
    </location>
</feature>
<organism evidence="4 5">
    <name type="scientific">Cylicocyclus nassatus</name>
    <name type="common">Nematode worm</name>
    <dbReference type="NCBI Taxonomy" id="53992"/>
    <lineage>
        <taxon>Eukaryota</taxon>
        <taxon>Metazoa</taxon>
        <taxon>Ecdysozoa</taxon>
        <taxon>Nematoda</taxon>
        <taxon>Chromadorea</taxon>
        <taxon>Rhabditida</taxon>
        <taxon>Rhabditina</taxon>
        <taxon>Rhabditomorpha</taxon>
        <taxon>Strongyloidea</taxon>
        <taxon>Strongylidae</taxon>
        <taxon>Cylicocyclus</taxon>
    </lineage>
</organism>
<accession>A0AA36H1W3</accession>